<keyword evidence="2" id="KW-1185">Reference proteome</keyword>
<dbReference type="Proteomes" id="UP001056778">
    <property type="component" value="Chromosome 4"/>
</dbReference>
<evidence type="ECO:0000313" key="2">
    <source>
        <dbReference type="Proteomes" id="UP001056778"/>
    </source>
</evidence>
<gene>
    <name evidence="1" type="ORF">MML48_4g00018369</name>
</gene>
<proteinExistence type="predicted"/>
<dbReference type="EMBL" id="CM043018">
    <property type="protein sequence ID" value="KAI4463127.1"/>
    <property type="molecule type" value="Genomic_DNA"/>
</dbReference>
<sequence>MVLSRSQIAKYEEIITEAFTKESFIKSISGSIGKIISEEMKKITGIYETKIATLDNEIKILKESNEKLKVDCEEKCNKLEQYSRRYNLRVYGIKEQKNEKVEEVIQNLLIEKFNIENPSQYIDVCHRISEKKANSDRPIIVKFISQKTKTFVYRSKSKLKGSSIIIREDLTYLSLKKFKMSEEYGKRNVWTVNGVIFYKTEGGPPKEYTFSQTDRDIIEISGEQMTGEVSEFDDDAVHMTPINVQQIVPHKEEPVTPTVTLKYSGAITTTEGNIVTDTVNPSTSDENSSENLVLGQPQLNSWSSYTPDKLRKPVSRPLKARILKEGSKKDLADLQMKCFMREHEFKMKHMQEKHEEFLENQRDEMQENLKMKREKHALEIRLLKKQLGEQ</sequence>
<name>A0ACB9T8K3_HOLOL</name>
<comment type="caution">
    <text evidence="1">The sequence shown here is derived from an EMBL/GenBank/DDBJ whole genome shotgun (WGS) entry which is preliminary data.</text>
</comment>
<organism evidence="1 2">
    <name type="scientific">Holotrichia oblita</name>
    <name type="common">Chafer beetle</name>
    <dbReference type="NCBI Taxonomy" id="644536"/>
    <lineage>
        <taxon>Eukaryota</taxon>
        <taxon>Metazoa</taxon>
        <taxon>Ecdysozoa</taxon>
        <taxon>Arthropoda</taxon>
        <taxon>Hexapoda</taxon>
        <taxon>Insecta</taxon>
        <taxon>Pterygota</taxon>
        <taxon>Neoptera</taxon>
        <taxon>Endopterygota</taxon>
        <taxon>Coleoptera</taxon>
        <taxon>Polyphaga</taxon>
        <taxon>Scarabaeiformia</taxon>
        <taxon>Scarabaeidae</taxon>
        <taxon>Melolonthinae</taxon>
        <taxon>Holotrichia</taxon>
    </lineage>
</organism>
<evidence type="ECO:0000313" key="1">
    <source>
        <dbReference type="EMBL" id="KAI4463127.1"/>
    </source>
</evidence>
<reference evidence="1" key="1">
    <citation type="submission" date="2022-04" db="EMBL/GenBank/DDBJ databases">
        <title>Chromosome-scale genome assembly of Holotrichia oblita Faldermann.</title>
        <authorList>
            <person name="Rongchong L."/>
        </authorList>
    </citation>
    <scope>NUCLEOTIDE SEQUENCE</scope>
    <source>
        <strain evidence="1">81SQS9</strain>
    </source>
</reference>
<protein>
    <submittedName>
        <fullName evidence="1">L1 transposable element-related</fullName>
    </submittedName>
</protein>
<accession>A0ACB9T8K3</accession>